<accession>A0AAD9NNL4</accession>
<dbReference type="EMBL" id="JAODUO010000625">
    <property type="protein sequence ID" value="KAK2176992.1"/>
    <property type="molecule type" value="Genomic_DNA"/>
</dbReference>
<sequence length="159" mass="17725">MTTAAVLQFSVSSGTCAVPDDDVVVYYGTQDCTLWTPFEHIRLTSTGTVSTVVVRLPADARQTDICLKWQQPARTINDTTTTNSTGCWALDNVLVNNMEDQPISIQDNFDPHKCHSDTNAMVFVNTDQDYNYVTTRDIDLDTKLGQPFFEETFDGKVEG</sequence>
<dbReference type="AlphaFoldDB" id="A0AAD9NNL4"/>
<dbReference type="GO" id="GO:0046872">
    <property type="term" value="F:metal ion binding"/>
    <property type="evidence" value="ECO:0007669"/>
    <property type="project" value="UniProtKB-KW"/>
</dbReference>
<keyword evidence="6" id="KW-0479">Metal-binding</keyword>
<keyword evidence="8" id="KW-0720">Serine protease</keyword>
<evidence type="ECO:0000256" key="15">
    <source>
        <dbReference type="ARBA" id="ARBA00046064"/>
    </source>
</evidence>
<keyword evidence="3" id="KW-0964">Secreted</keyword>
<dbReference type="GO" id="GO:0070325">
    <property type="term" value="F:lipoprotein particle receptor binding"/>
    <property type="evidence" value="ECO:0007669"/>
    <property type="project" value="InterPro"/>
</dbReference>
<protein>
    <recommendedName>
        <fullName evidence="13">Reelin</fullName>
    </recommendedName>
</protein>
<evidence type="ECO:0000256" key="7">
    <source>
        <dbReference type="ARBA" id="ARBA00022801"/>
    </source>
</evidence>
<proteinExistence type="inferred from homology"/>
<evidence type="ECO:0000256" key="3">
    <source>
        <dbReference type="ARBA" id="ARBA00022525"/>
    </source>
</evidence>
<keyword evidence="4" id="KW-0272">Extracellular matrix</keyword>
<evidence type="ECO:0000256" key="11">
    <source>
        <dbReference type="ARBA" id="ARBA00022889"/>
    </source>
</evidence>
<reference evidence="16" key="1">
    <citation type="journal article" date="2023" name="Mol. Biol. Evol.">
        <title>Third-Generation Sequencing Reveals the Adaptive Role of the Epigenome in Three Deep-Sea Polychaetes.</title>
        <authorList>
            <person name="Perez M."/>
            <person name="Aroh O."/>
            <person name="Sun Y."/>
            <person name="Lan Y."/>
            <person name="Juniper S.K."/>
            <person name="Young C.R."/>
            <person name="Angers B."/>
            <person name="Qian P.Y."/>
        </authorList>
    </citation>
    <scope>NUCLEOTIDE SEQUENCE</scope>
    <source>
        <strain evidence="16">R07B-5</strain>
    </source>
</reference>
<organism evidence="16 17">
    <name type="scientific">Ridgeia piscesae</name>
    <name type="common">Tubeworm</name>
    <dbReference type="NCBI Taxonomy" id="27915"/>
    <lineage>
        <taxon>Eukaryota</taxon>
        <taxon>Metazoa</taxon>
        <taxon>Spiralia</taxon>
        <taxon>Lophotrochozoa</taxon>
        <taxon>Annelida</taxon>
        <taxon>Polychaeta</taxon>
        <taxon>Sedentaria</taxon>
        <taxon>Canalipalpata</taxon>
        <taxon>Sabellida</taxon>
        <taxon>Siboglinidae</taxon>
        <taxon>Ridgeia</taxon>
    </lineage>
</organism>
<dbReference type="Proteomes" id="UP001209878">
    <property type="component" value="Unassembled WGS sequence"/>
</dbReference>
<evidence type="ECO:0000256" key="10">
    <source>
        <dbReference type="ARBA" id="ARBA00022837"/>
    </source>
</evidence>
<evidence type="ECO:0000313" key="17">
    <source>
        <dbReference type="Proteomes" id="UP001209878"/>
    </source>
</evidence>
<name>A0AAD9NNL4_RIDPI</name>
<keyword evidence="17" id="KW-1185">Reference proteome</keyword>
<comment type="subcellular location">
    <subcellularLocation>
        <location evidence="1">Secreted</location>
        <location evidence="1">Extracellular space</location>
        <location evidence="1">Extracellular matrix</location>
    </subcellularLocation>
</comment>
<keyword evidence="2" id="KW-0217">Developmental protein</keyword>
<evidence type="ECO:0000256" key="4">
    <source>
        <dbReference type="ARBA" id="ARBA00022530"/>
    </source>
</evidence>
<evidence type="ECO:0000256" key="2">
    <source>
        <dbReference type="ARBA" id="ARBA00022473"/>
    </source>
</evidence>
<dbReference type="GO" id="GO:0007417">
    <property type="term" value="P:central nervous system development"/>
    <property type="evidence" value="ECO:0007669"/>
    <property type="project" value="InterPro"/>
</dbReference>
<keyword evidence="5" id="KW-0645">Protease</keyword>
<dbReference type="PANTHER" id="PTHR11841">
    <property type="entry name" value="REELIN"/>
    <property type="match status" value="1"/>
</dbReference>
<keyword evidence="10" id="KW-0106">Calcium</keyword>
<evidence type="ECO:0000256" key="8">
    <source>
        <dbReference type="ARBA" id="ARBA00022825"/>
    </source>
</evidence>
<dbReference type="Pfam" id="PF21471">
    <property type="entry name" value="Reelin_subrepeat-B"/>
    <property type="match status" value="1"/>
</dbReference>
<dbReference type="GO" id="GO:0001764">
    <property type="term" value="P:neuron migration"/>
    <property type="evidence" value="ECO:0007669"/>
    <property type="project" value="InterPro"/>
</dbReference>
<dbReference type="InterPro" id="IPR034968">
    <property type="entry name" value="Reelin"/>
</dbReference>
<dbReference type="InterPro" id="IPR049419">
    <property type="entry name" value="Reelin_subrepeat-B"/>
</dbReference>
<comment type="caution">
    <text evidence="16">The sequence shown here is derived from an EMBL/GenBank/DDBJ whole genome shotgun (WGS) entry which is preliminary data.</text>
</comment>
<dbReference type="Gene3D" id="2.60.120.260">
    <property type="entry name" value="Galactose-binding domain-like"/>
    <property type="match status" value="1"/>
</dbReference>
<keyword evidence="9" id="KW-0862">Zinc</keyword>
<comment type="function">
    <text evidence="15">Extracellular matrix serine protease secreted by pioneer neurons that plays a role in layering of neurons in the cerebral cortex and cerebellum by coordinating cell positioning during neurodevelopment. Regulates microtubule function in neurons and neuronal migration. Binding to the extracellular domains of lipoprotein receptors VLDLR and LRP8/APOER2 induces tyrosine phosphorylation of DAB1 and modulation of TAU phosphorylation. Affects migration of sympathetic preganglionic neurons in the spinal cord, where it seems to act as a barrier to neuronal migration. Enzymatic activity is important for the modulation of cell adhesion.</text>
</comment>
<evidence type="ECO:0000313" key="16">
    <source>
        <dbReference type="EMBL" id="KAK2176992.1"/>
    </source>
</evidence>
<evidence type="ECO:0000256" key="6">
    <source>
        <dbReference type="ARBA" id="ARBA00022723"/>
    </source>
</evidence>
<dbReference type="GO" id="GO:0008236">
    <property type="term" value="F:serine-type peptidase activity"/>
    <property type="evidence" value="ECO:0007669"/>
    <property type="project" value="UniProtKB-KW"/>
</dbReference>
<gene>
    <name evidence="16" type="ORF">NP493_626g01002</name>
</gene>
<evidence type="ECO:0000256" key="12">
    <source>
        <dbReference type="ARBA" id="ARBA00023773"/>
    </source>
</evidence>
<evidence type="ECO:0000256" key="9">
    <source>
        <dbReference type="ARBA" id="ARBA00022833"/>
    </source>
</evidence>
<evidence type="ECO:0000256" key="1">
    <source>
        <dbReference type="ARBA" id="ARBA00004498"/>
    </source>
</evidence>
<evidence type="ECO:0000256" key="13">
    <source>
        <dbReference type="ARBA" id="ARBA00023900"/>
    </source>
</evidence>
<comment type="similarity">
    <text evidence="12">Belongs to the reelin family.</text>
</comment>
<dbReference type="GO" id="GO:0007155">
    <property type="term" value="P:cell adhesion"/>
    <property type="evidence" value="ECO:0007669"/>
    <property type="project" value="UniProtKB-KW"/>
</dbReference>
<keyword evidence="11" id="KW-0130">Cell adhesion</keyword>
<dbReference type="GO" id="GO:0006508">
    <property type="term" value="P:proteolysis"/>
    <property type="evidence" value="ECO:0007669"/>
    <property type="project" value="UniProtKB-KW"/>
</dbReference>
<keyword evidence="7" id="KW-0378">Hydrolase</keyword>
<evidence type="ECO:0000256" key="5">
    <source>
        <dbReference type="ARBA" id="ARBA00022670"/>
    </source>
</evidence>
<comment type="subunit">
    <text evidence="14">Oligomer of disulfide-linked homodimers.</text>
</comment>
<evidence type="ECO:0000256" key="14">
    <source>
        <dbReference type="ARBA" id="ARBA00044961"/>
    </source>
</evidence>
<dbReference type="PANTHER" id="PTHR11841:SF1">
    <property type="entry name" value="REELIN"/>
    <property type="match status" value="1"/>
</dbReference>